<gene>
    <name evidence="1" type="ORF">SGFS_011680</name>
</gene>
<dbReference type="EMBL" id="AP018448">
    <property type="protein sequence ID" value="BBC29874.1"/>
    <property type="molecule type" value="Genomic_DNA"/>
</dbReference>
<accession>A0ABM7F258</accession>
<proteinExistence type="predicted"/>
<dbReference type="RefSeq" id="WP_286248102.1">
    <property type="nucleotide sequence ID" value="NZ_AP018448.1"/>
</dbReference>
<name>A0ABM7F258_9ACTN</name>
<sequence length="80" mass="8930">MRSNAPQAPDVVSARAVRRLALAPPAHGEPEAEGTTIAARRAEYWPGTGHCLHEERAERTMRLIREWADGETANGTWLRR</sequence>
<reference evidence="1 2" key="1">
    <citation type="journal article" date="2010" name="ChemBioChem">
        <title>Cloning and characterization of the biosynthetic gene cluster of 16-membered macrolide antibiotic FD-891: involvement of a dual functional cytochrome P450 monooxygenase catalyzing epoxidation and hydroxylation.</title>
        <authorList>
            <person name="Kudo F."/>
            <person name="Motegi A."/>
            <person name="Mizoue K."/>
            <person name="Eguchi T."/>
        </authorList>
    </citation>
    <scope>NUCLEOTIDE SEQUENCE [LARGE SCALE GENOMIC DNA]</scope>
    <source>
        <strain evidence="1 2">A-8890</strain>
    </source>
</reference>
<evidence type="ECO:0000313" key="2">
    <source>
        <dbReference type="Proteomes" id="UP001321542"/>
    </source>
</evidence>
<evidence type="ECO:0008006" key="3">
    <source>
        <dbReference type="Google" id="ProtNLM"/>
    </source>
</evidence>
<organism evidence="1 2">
    <name type="scientific">Streptomyces graminofaciens</name>
    <dbReference type="NCBI Taxonomy" id="68212"/>
    <lineage>
        <taxon>Bacteria</taxon>
        <taxon>Bacillati</taxon>
        <taxon>Actinomycetota</taxon>
        <taxon>Actinomycetes</taxon>
        <taxon>Kitasatosporales</taxon>
        <taxon>Streptomycetaceae</taxon>
        <taxon>Streptomyces</taxon>
    </lineage>
</organism>
<protein>
    <recommendedName>
        <fullName evidence="3">Hydrolase</fullName>
    </recommendedName>
</protein>
<keyword evidence="2" id="KW-1185">Reference proteome</keyword>
<reference evidence="1 2" key="2">
    <citation type="journal article" date="2023" name="ChemBioChem">
        <title>Acyltransferase Domain Exchange between Two Independent Type I Polyketide Synthases in the Same Producer Strain of Macrolide Antibiotics.</title>
        <authorList>
            <person name="Kudo F."/>
            <person name="Kishikawa K."/>
            <person name="Tsuboi K."/>
            <person name="Kido T."/>
            <person name="Usui T."/>
            <person name="Hashimoto J."/>
            <person name="Shin-Ya K."/>
            <person name="Miyanaga A."/>
            <person name="Eguchi T."/>
        </authorList>
    </citation>
    <scope>NUCLEOTIDE SEQUENCE [LARGE SCALE GENOMIC DNA]</scope>
    <source>
        <strain evidence="1 2">A-8890</strain>
    </source>
</reference>
<dbReference type="Proteomes" id="UP001321542">
    <property type="component" value="Chromosome"/>
</dbReference>
<evidence type="ECO:0000313" key="1">
    <source>
        <dbReference type="EMBL" id="BBC29874.1"/>
    </source>
</evidence>